<evidence type="ECO:0000256" key="1">
    <source>
        <dbReference type="SAM" id="Phobius"/>
    </source>
</evidence>
<comment type="caution">
    <text evidence="2">The sequence shown here is derived from an EMBL/GenBank/DDBJ whole genome shotgun (WGS) entry which is preliminary data.</text>
</comment>
<evidence type="ECO:0000313" key="3">
    <source>
        <dbReference type="Proteomes" id="UP001153069"/>
    </source>
</evidence>
<feature type="transmembrane region" description="Helical" evidence="1">
    <location>
        <begin position="79"/>
        <end position="98"/>
    </location>
</feature>
<sequence length="162" mass="19088">MFSRRKKKASPTRRPRREVPHHVMVLQQKKNTLTTRTKKTNKQRYNDDGFVDLATNMIDFCCLFFGSGICIYYDFYRTWFLHLLMIMISLVILKRTWWSWNTLRRNWKVWKASTTNDNGLPCNLSVTTDDGNNAVDDPNRVLLEPHNDQATAPLTECCRLSI</sequence>
<reference evidence="2" key="1">
    <citation type="submission" date="2020-06" db="EMBL/GenBank/DDBJ databases">
        <authorList>
            <consortium name="Plant Systems Biology data submission"/>
        </authorList>
    </citation>
    <scope>NUCLEOTIDE SEQUENCE</scope>
    <source>
        <strain evidence="2">D6</strain>
    </source>
</reference>
<keyword evidence="1" id="KW-0812">Transmembrane</keyword>
<evidence type="ECO:0000313" key="2">
    <source>
        <dbReference type="EMBL" id="CAB9531551.1"/>
    </source>
</evidence>
<keyword evidence="3" id="KW-1185">Reference proteome</keyword>
<dbReference type="AlphaFoldDB" id="A0A9N8HZH7"/>
<name>A0A9N8HZH7_9STRA</name>
<dbReference type="EMBL" id="CAICTM010003668">
    <property type="protein sequence ID" value="CAB9531551.1"/>
    <property type="molecule type" value="Genomic_DNA"/>
</dbReference>
<protein>
    <submittedName>
        <fullName evidence="2">Uncharacterized protein</fullName>
    </submittedName>
</protein>
<accession>A0A9N8HZH7</accession>
<keyword evidence="1" id="KW-1133">Transmembrane helix</keyword>
<feature type="transmembrane region" description="Helical" evidence="1">
    <location>
        <begin position="49"/>
        <end position="73"/>
    </location>
</feature>
<dbReference type="Proteomes" id="UP001153069">
    <property type="component" value="Unassembled WGS sequence"/>
</dbReference>
<keyword evidence="1" id="KW-0472">Membrane</keyword>
<gene>
    <name evidence="2" type="ORF">SEMRO_3670_G350120.1</name>
</gene>
<organism evidence="2 3">
    <name type="scientific">Seminavis robusta</name>
    <dbReference type="NCBI Taxonomy" id="568900"/>
    <lineage>
        <taxon>Eukaryota</taxon>
        <taxon>Sar</taxon>
        <taxon>Stramenopiles</taxon>
        <taxon>Ochrophyta</taxon>
        <taxon>Bacillariophyta</taxon>
        <taxon>Bacillariophyceae</taxon>
        <taxon>Bacillariophycidae</taxon>
        <taxon>Naviculales</taxon>
        <taxon>Naviculaceae</taxon>
        <taxon>Seminavis</taxon>
    </lineage>
</organism>
<proteinExistence type="predicted"/>